<evidence type="ECO:0000256" key="11">
    <source>
        <dbReference type="SAM" id="SignalP"/>
    </source>
</evidence>
<dbReference type="Pfam" id="PF00643">
    <property type="entry name" value="zf-B_box"/>
    <property type="match status" value="1"/>
</dbReference>
<dbReference type="SMART" id="SM00336">
    <property type="entry name" value="BBOX"/>
    <property type="match status" value="1"/>
</dbReference>
<dbReference type="AlphaFoldDB" id="A0A251TPY2"/>
<reference evidence="13" key="3">
    <citation type="submission" date="2020-06" db="EMBL/GenBank/DDBJ databases">
        <title>Helianthus annuus Genome sequencing and assembly Release 2.</title>
        <authorList>
            <person name="Gouzy J."/>
            <person name="Langlade N."/>
            <person name="Munos S."/>
        </authorList>
    </citation>
    <scope>NUCLEOTIDE SEQUENCE</scope>
    <source>
        <tissue evidence="13">Leaves</tissue>
    </source>
</reference>
<reference evidence="13 15" key="1">
    <citation type="journal article" date="2017" name="Nature">
        <title>The sunflower genome provides insights into oil metabolism, flowering and Asterid evolution.</title>
        <authorList>
            <person name="Badouin H."/>
            <person name="Gouzy J."/>
            <person name="Grassa C.J."/>
            <person name="Murat F."/>
            <person name="Staton S.E."/>
            <person name="Cottret L."/>
            <person name="Lelandais-Briere C."/>
            <person name="Owens G.L."/>
            <person name="Carrere S."/>
            <person name="Mayjonade B."/>
            <person name="Legrand L."/>
            <person name="Gill N."/>
            <person name="Kane N.C."/>
            <person name="Bowers J.E."/>
            <person name="Hubner S."/>
            <person name="Bellec A."/>
            <person name="Berard A."/>
            <person name="Berges H."/>
            <person name="Blanchet N."/>
            <person name="Boniface M.C."/>
            <person name="Brunel D."/>
            <person name="Catrice O."/>
            <person name="Chaidir N."/>
            <person name="Claudel C."/>
            <person name="Donnadieu C."/>
            <person name="Faraut T."/>
            <person name="Fievet G."/>
            <person name="Helmstetter N."/>
            <person name="King M."/>
            <person name="Knapp S.J."/>
            <person name="Lai Z."/>
            <person name="Le Paslier M.C."/>
            <person name="Lippi Y."/>
            <person name="Lorenzon L."/>
            <person name="Mandel J.R."/>
            <person name="Marage G."/>
            <person name="Marchand G."/>
            <person name="Marquand E."/>
            <person name="Bret-Mestries E."/>
            <person name="Morien E."/>
            <person name="Nambeesan S."/>
            <person name="Nguyen T."/>
            <person name="Pegot-Espagnet P."/>
            <person name="Pouilly N."/>
            <person name="Raftis F."/>
            <person name="Sallet E."/>
            <person name="Schiex T."/>
            <person name="Thomas J."/>
            <person name="Vandecasteele C."/>
            <person name="Vares D."/>
            <person name="Vear F."/>
            <person name="Vautrin S."/>
            <person name="Crespi M."/>
            <person name="Mangin B."/>
            <person name="Burke J.M."/>
            <person name="Salse J."/>
            <person name="Munos S."/>
            <person name="Vincourt P."/>
            <person name="Rieseberg L.H."/>
            <person name="Langlade N.B."/>
        </authorList>
    </citation>
    <scope>NUCLEOTIDE SEQUENCE [LARGE SCALE GENOMIC DNA]</scope>
    <source>
        <strain evidence="15">cv. SF193</strain>
        <tissue evidence="13">Leaves</tissue>
    </source>
</reference>
<dbReference type="InterPro" id="IPR000315">
    <property type="entry name" value="Znf_B-box"/>
</dbReference>
<reference evidence="14" key="2">
    <citation type="submission" date="2017-02" db="EMBL/GenBank/DDBJ databases">
        <title>Sunflower complete genome.</title>
        <authorList>
            <person name="Langlade N."/>
            <person name="Munos S."/>
        </authorList>
    </citation>
    <scope>NUCLEOTIDE SEQUENCE [LARGE SCALE GENOMIC DNA]</scope>
    <source>
        <tissue evidence="14">Leaves</tissue>
    </source>
</reference>
<comment type="subcellular location">
    <subcellularLocation>
        <location evidence="1">Nucleus</location>
    </subcellularLocation>
</comment>
<evidence type="ECO:0000256" key="7">
    <source>
        <dbReference type="ARBA" id="ARBA00023163"/>
    </source>
</evidence>
<name>A0A251TPY2_HELAN</name>
<evidence type="ECO:0000259" key="12">
    <source>
        <dbReference type="PROSITE" id="PS50119"/>
    </source>
</evidence>
<evidence type="ECO:0000256" key="10">
    <source>
        <dbReference type="SAM" id="MobiDB-lite"/>
    </source>
</evidence>
<dbReference type="Gramene" id="mRNA:HanXRQr2_Chr10g0450621">
    <property type="protein sequence ID" value="mRNA:HanXRQr2_Chr10g0450621"/>
    <property type="gene ID" value="HanXRQr2_Chr10g0450621"/>
</dbReference>
<dbReference type="GO" id="GO:0008270">
    <property type="term" value="F:zinc ion binding"/>
    <property type="evidence" value="ECO:0007669"/>
    <property type="project" value="UniProtKB-KW"/>
</dbReference>
<feature type="domain" description="B box-type" evidence="12">
    <location>
        <begin position="58"/>
        <end position="105"/>
    </location>
</feature>
<evidence type="ECO:0000256" key="8">
    <source>
        <dbReference type="ARBA" id="ARBA00023242"/>
    </source>
</evidence>
<dbReference type="EMBL" id="MNCJ02000325">
    <property type="protein sequence ID" value="KAF5787247.1"/>
    <property type="molecule type" value="Genomic_DNA"/>
</dbReference>
<dbReference type="Proteomes" id="UP000215914">
    <property type="component" value="Chromosome 10"/>
</dbReference>
<evidence type="ECO:0000256" key="4">
    <source>
        <dbReference type="ARBA" id="ARBA00022771"/>
    </source>
</evidence>
<keyword evidence="3" id="KW-0677">Repeat</keyword>
<feature type="region of interest" description="Disordered" evidence="10">
    <location>
        <begin position="214"/>
        <end position="248"/>
    </location>
</feature>
<feature type="chain" id="PRO_5012513094" evidence="11">
    <location>
        <begin position="31"/>
        <end position="276"/>
    </location>
</feature>
<evidence type="ECO:0000256" key="3">
    <source>
        <dbReference type="ARBA" id="ARBA00022737"/>
    </source>
</evidence>
<keyword evidence="4 9" id="KW-0863">Zinc-finger</keyword>
<organism evidence="14 15">
    <name type="scientific">Helianthus annuus</name>
    <name type="common">Common sunflower</name>
    <dbReference type="NCBI Taxonomy" id="4232"/>
    <lineage>
        <taxon>Eukaryota</taxon>
        <taxon>Viridiplantae</taxon>
        <taxon>Streptophyta</taxon>
        <taxon>Embryophyta</taxon>
        <taxon>Tracheophyta</taxon>
        <taxon>Spermatophyta</taxon>
        <taxon>Magnoliopsida</taxon>
        <taxon>eudicotyledons</taxon>
        <taxon>Gunneridae</taxon>
        <taxon>Pentapetalae</taxon>
        <taxon>asterids</taxon>
        <taxon>campanulids</taxon>
        <taxon>Asterales</taxon>
        <taxon>Asteraceae</taxon>
        <taxon>Asteroideae</taxon>
        <taxon>Heliantheae alliance</taxon>
        <taxon>Heliantheae</taxon>
        <taxon>Helianthus</taxon>
    </lineage>
</organism>
<dbReference type="EMBL" id="CM007899">
    <property type="protein sequence ID" value="OTG12061.1"/>
    <property type="molecule type" value="Genomic_DNA"/>
</dbReference>
<keyword evidence="15" id="KW-1185">Reference proteome</keyword>
<dbReference type="PANTHER" id="PTHR31832:SF82">
    <property type="entry name" value="B-BOX ZINC FINGER PROTEIN 22-LIKE"/>
    <property type="match status" value="1"/>
</dbReference>
<evidence type="ECO:0000313" key="14">
    <source>
        <dbReference type="EMBL" id="OTG12061.1"/>
    </source>
</evidence>
<gene>
    <name evidence="14" type="ORF">HannXRQ_Chr10g0305591</name>
    <name evidence="13" type="ORF">HanXRQr2_Chr10g0450621</name>
</gene>
<sequence>MAQAVEEWYKQMSVILVLISQLLFLPPLDAPLSCDEKIHAANRLASKHQRVHLSNLDNQRPKCDICQEPDGYFFCLEDRALLCRKCDAAIHKVNALVSSHQRFLLTGVKIGVETETRDLGASSSTKSLPCEKVSEAPEFRFGGGSLAEQWHFDESFGLNDLNQDYDYIDDNSSKADSGKIGGSDCSSTLKALEVEMDSEDCLGQVPDSSRMVPQISSPPTASGLCWPKHHHHGRRRPRSRRNQGRIDPTTFVPDVCYSNISNLDHSQQQLKRRKYL</sequence>
<dbReference type="GO" id="GO:0006355">
    <property type="term" value="P:regulation of DNA-templated transcription"/>
    <property type="evidence" value="ECO:0000318"/>
    <property type="project" value="GO_Central"/>
</dbReference>
<keyword evidence="2" id="KW-0479">Metal-binding</keyword>
<evidence type="ECO:0000256" key="1">
    <source>
        <dbReference type="ARBA" id="ARBA00004123"/>
    </source>
</evidence>
<dbReference type="PROSITE" id="PS50119">
    <property type="entry name" value="ZF_BBOX"/>
    <property type="match status" value="1"/>
</dbReference>
<dbReference type="GO" id="GO:0005634">
    <property type="term" value="C:nucleus"/>
    <property type="evidence" value="ECO:0000318"/>
    <property type="project" value="GO_Central"/>
</dbReference>
<dbReference type="OrthoDB" id="153872at2759"/>
<evidence type="ECO:0000313" key="13">
    <source>
        <dbReference type="EMBL" id="KAF5787247.1"/>
    </source>
</evidence>
<proteinExistence type="predicted"/>
<dbReference type="InParanoid" id="A0A251TPY2"/>
<evidence type="ECO:0000256" key="6">
    <source>
        <dbReference type="ARBA" id="ARBA00023015"/>
    </source>
</evidence>
<keyword evidence="6" id="KW-0805">Transcription regulation</keyword>
<dbReference type="STRING" id="4232.A0A251TPY2"/>
<dbReference type="InterPro" id="IPR051979">
    <property type="entry name" value="B-box_zinc_finger"/>
</dbReference>
<accession>A0A251TPY2</accession>
<feature type="compositionally biased region" description="Basic residues" evidence="10">
    <location>
        <begin position="227"/>
        <end position="243"/>
    </location>
</feature>
<dbReference type="CDD" id="cd19821">
    <property type="entry name" value="Bbox1_BBX-like"/>
    <property type="match status" value="1"/>
</dbReference>
<keyword evidence="7" id="KW-0804">Transcription</keyword>
<dbReference type="OMA" id="PPMCPRK"/>
<evidence type="ECO:0000313" key="15">
    <source>
        <dbReference type="Proteomes" id="UP000215914"/>
    </source>
</evidence>
<feature type="signal peptide" evidence="11">
    <location>
        <begin position="1"/>
        <end position="30"/>
    </location>
</feature>
<evidence type="ECO:0000256" key="2">
    <source>
        <dbReference type="ARBA" id="ARBA00022723"/>
    </source>
</evidence>
<keyword evidence="11" id="KW-0732">Signal</keyword>
<dbReference type="GO" id="GO:0009640">
    <property type="term" value="P:photomorphogenesis"/>
    <property type="evidence" value="ECO:0000318"/>
    <property type="project" value="GO_Central"/>
</dbReference>
<evidence type="ECO:0000256" key="5">
    <source>
        <dbReference type="ARBA" id="ARBA00022833"/>
    </source>
</evidence>
<evidence type="ECO:0000256" key="9">
    <source>
        <dbReference type="PROSITE-ProRule" id="PRU00024"/>
    </source>
</evidence>
<protein>
    <submittedName>
        <fullName evidence="14">Putative B-box-type zinc finger</fullName>
    </submittedName>
    <submittedName>
        <fullName evidence="13">Transcription factor interactor and regulator Znf-B family</fullName>
    </submittedName>
</protein>
<dbReference type="PANTHER" id="PTHR31832">
    <property type="entry name" value="B-BOX ZINC FINGER PROTEIN 22"/>
    <property type="match status" value="1"/>
</dbReference>
<dbReference type="InterPro" id="IPR049808">
    <property type="entry name" value="CONSTANS-like_Bbox1"/>
</dbReference>
<keyword evidence="5" id="KW-0862">Zinc</keyword>
<keyword evidence="8" id="KW-0539">Nucleus</keyword>